<feature type="compositionally biased region" description="Basic residues" evidence="1">
    <location>
        <begin position="188"/>
        <end position="200"/>
    </location>
</feature>
<dbReference type="PANTHER" id="PTHR46637">
    <property type="entry name" value="TIS1421-TRANSPOSASE PROTEIN A"/>
    <property type="match status" value="1"/>
</dbReference>
<feature type="region of interest" description="Disordered" evidence="1">
    <location>
        <begin position="91"/>
        <end position="172"/>
    </location>
</feature>
<evidence type="ECO:0000313" key="3">
    <source>
        <dbReference type="EMBL" id="MDF3294371.1"/>
    </source>
</evidence>
<feature type="region of interest" description="Disordered" evidence="1">
    <location>
        <begin position="181"/>
        <end position="200"/>
    </location>
</feature>
<evidence type="ECO:0000259" key="2">
    <source>
        <dbReference type="Pfam" id="PF13340"/>
    </source>
</evidence>
<dbReference type="Pfam" id="PF13340">
    <property type="entry name" value="DUF4096"/>
    <property type="match status" value="1"/>
</dbReference>
<evidence type="ECO:0000313" key="4">
    <source>
        <dbReference type="Proteomes" id="UP001216579"/>
    </source>
</evidence>
<dbReference type="InterPro" id="IPR052909">
    <property type="entry name" value="Transposase_6_like"/>
</dbReference>
<dbReference type="EMBL" id="JARJBC010000047">
    <property type="protein sequence ID" value="MDF3294371.1"/>
    <property type="molecule type" value="Genomic_DNA"/>
</dbReference>
<protein>
    <submittedName>
        <fullName evidence="3">Transposase</fullName>
    </submittedName>
</protein>
<accession>A0ABT5ZX81</accession>
<dbReference type="Proteomes" id="UP001216579">
    <property type="component" value="Unassembled WGS sequence"/>
</dbReference>
<dbReference type="PANTHER" id="PTHR46637:SF1">
    <property type="entry name" value="BLL5188 PROTEIN"/>
    <property type="match status" value="1"/>
</dbReference>
<reference evidence="3 4" key="1">
    <citation type="submission" date="2023-03" db="EMBL/GenBank/DDBJ databases">
        <title>Draft genome sequence of Streptomyces sp. RB6PN23 isolated from peat swamp forest in Thailand.</title>
        <authorList>
            <person name="Klaysubun C."/>
            <person name="Duangmal K."/>
        </authorList>
    </citation>
    <scope>NUCLEOTIDE SEQUENCE [LARGE SCALE GENOMIC DNA]</scope>
    <source>
        <strain evidence="3 4">RB6PN23</strain>
    </source>
</reference>
<feature type="compositionally biased region" description="Basic and acidic residues" evidence="1">
    <location>
        <begin position="114"/>
        <end position="134"/>
    </location>
</feature>
<keyword evidence="4" id="KW-1185">Reference proteome</keyword>
<evidence type="ECO:0000256" key="1">
    <source>
        <dbReference type="SAM" id="MobiDB-lite"/>
    </source>
</evidence>
<feature type="compositionally biased region" description="Basic and acidic residues" evidence="1">
    <location>
        <begin position="149"/>
        <end position="163"/>
    </location>
</feature>
<dbReference type="RefSeq" id="WP_276097168.1">
    <property type="nucleotide sequence ID" value="NZ_JARJBC010000047.1"/>
</dbReference>
<gene>
    <name evidence="3" type="ORF">P3G67_35300</name>
</gene>
<organism evidence="3 4">
    <name type="scientific">Streptomyces silvisoli</name>
    <dbReference type="NCBI Taxonomy" id="3034235"/>
    <lineage>
        <taxon>Bacteria</taxon>
        <taxon>Bacillati</taxon>
        <taxon>Actinomycetota</taxon>
        <taxon>Actinomycetes</taxon>
        <taxon>Kitasatosporales</taxon>
        <taxon>Streptomycetaceae</taxon>
        <taxon>Streptomyces</taxon>
    </lineage>
</organism>
<dbReference type="InterPro" id="IPR025161">
    <property type="entry name" value="IS402-like_dom"/>
</dbReference>
<proteinExistence type="predicted"/>
<feature type="domain" description="Insertion element IS402-like" evidence="2">
    <location>
        <begin position="14"/>
        <end position="82"/>
    </location>
</feature>
<sequence>MKRSCFGSWGSDGHQWERLEPLLPPIAKIGTAIPGSSACLDGMWWRPRTGSPWRDVPGRYGPWKTVYSTLRRWQIDGAWARILEELQVKADADGVSGQRSPGRCRSSKPSPSRHAVDPDTARRLTQAHTREPKKNRTVMSRTCDWLRPPNERDHNGSHQRGETRWPSTCCSSTTVALRPRSTTCQWRSGRRRRSRRTCST</sequence>
<name>A0ABT5ZX81_9ACTN</name>
<comment type="caution">
    <text evidence="3">The sequence shown here is derived from an EMBL/GenBank/DDBJ whole genome shotgun (WGS) entry which is preliminary data.</text>
</comment>